<gene>
    <name evidence="2" type="ORF">E5K02_24790</name>
</gene>
<dbReference type="AlphaFoldDB" id="A0A4Z0PUQ1"/>
<keyword evidence="3" id="KW-1185">Reference proteome</keyword>
<evidence type="ECO:0000313" key="3">
    <source>
        <dbReference type="Proteomes" id="UP000298471"/>
    </source>
</evidence>
<protein>
    <submittedName>
        <fullName evidence="2">Suppressor of fused domain protein</fullName>
    </submittedName>
</protein>
<dbReference type="Proteomes" id="UP000298471">
    <property type="component" value="Unassembled WGS sequence"/>
</dbReference>
<dbReference type="InterPro" id="IPR020941">
    <property type="entry name" value="SUFU-like_domain"/>
</dbReference>
<feature type="domain" description="Suppressor of fused-like" evidence="1">
    <location>
        <begin position="37"/>
        <end position="181"/>
    </location>
</feature>
<dbReference type="OrthoDB" id="8479146at2"/>
<sequence length="184" mass="20389">MNAYQQALLAHYAHQWGIQPTALATQRPSAHPVPATFQVLEFAPTPARTMWTYATCGMSLPNMPQQLELHLFSSQQSPELVDLLTAVAHYHQTAHALGVDHTVNFGVPWLPDSACSCGLVSLPYLDGPSLEQMPYQAQQVQCLWLIPITPTERDFKVAHGVEALEELFEQTGIDYVNPTRPSVV</sequence>
<dbReference type="Pfam" id="PF05076">
    <property type="entry name" value="SUFU"/>
    <property type="match status" value="1"/>
</dbReference>
<accession>A0A4Z0PUQ1</accession>
<proteinExistence type="predicted"/>
<comment type="caution">
    <text evidence="2">The sequence shown here is derived from an EMBL/GenBank/DDBJ whole genome shotgun (WGS) entry which is preliminary data.</text>
</comment>
<reference evidence="2 3" key="1">
    <citation type="submission" date="2019-04" db="EMBL/GenBank/DDBJ databases">
        <authorList>
            <person name="Feng G."/>
            <person name="Zhang J."/>
            <person name="Zhu H."/>
        </authorList>
    </citation>
    <scope>NUCLEOTIDE SEQUENCE [LARGE SCALE GENOMIC DNA]</scope>
    <source>
        <strain evidence="2 3">9PBR-1</strain>
    </source>
</reference>
<dbReference type="RefSeq" id="WP_135399131.1">
    <property type="nucleotide sequence ID" value="NZ_SRMB01000008.1"/>
</dbReference>
<dbReference type="EMBL" id="SRMB01000008">
    <property type="protein sequence ID" value="TGE20984.1"/>
    <property type="molecule type" value="Genomic_DNA"/>
</dbReference>
<organism evidence="2 3">
    <name type="scientific">Hymenobacter metallicola</name>
    <dbReference type="NCBI Taxonomy" id="2563114"/>
    <lineage>
        <taxon>Bacteria</taxon>
        <taxon>Pseudomonadati</taxon>
        <taxon>Bacteroidota</taxon>
        <taxon>Cytophagia</taxon>
        <taxon>Cytophagales</taxon>
        <taxon>Hymenobacteraceae</taxon>
        <taxon>Hymenobacter</taxon>
    </lineage>
</organism>
<evidence type="ECO:0000313" key="2">
    <source>
        <dbReference type="EMBL" id="TGE20984.1"/>
    </source>
</evidence>
<name>A0A4Z0PUQ1_9BACT</name>
<evidence type="ECO:0000259" key="1">
    <source>
        <dbReference type="Pfam" id="PF05076"/>
    </source>
</evidence>